<comment type="caution">
    <text evidence="4">The sequence shown here is derived from an EMBL/GenBank/DDBJ whole genome shotgun (WGS) entry which is preliminary data.</text>
</comment>
<dbReference type="PROSITE" id="PS50088">
    <property type="entry name" value="ANK_REPEAT"/>
    <property type="match status" value="1"/>
</dbReference>
<sequence length="351" mass="39622">MSVQEKPLTAVTDFDAHSKLVQNHQQLIELRGSRVRFPNSFYLTKDNGLMGQSRYFVCQDSERYVVLCGPEVILNFLTTDRPVTVFQKLKFKVAETLFGCNPLRERAGNTEAEKVIKKTLEHSRGASPHKQLLSAIQQGDFIRANEILHTDTVDINYRDRNNHTALHHLVLCINEQVKGAKELLTILLEAGADATAEDISGSTPLDIVADESAAKTLVSYAVEQELMQPKPNLNRRFTHGYTYLHYAAYCGAVDIVEKILSRNVISIPRNNVGITPFMLAVQNKQHDIVKLFLRRDNKDRQLQAHTIHIGNTPLHFAHQSKDFEMIRLLEQHGANTEIPNKAGELPKEVGQ</sequence>
<name>A0A3L8PUI3_9GAMM</name>
<evidence type="ECO:0000256" key="2">
    <source>
        <dbReference type="ARBA" id="ARBA00023043"/>
    </source>
</evidence>
<accession>A0A3L8PUI3</accession>
<evidence type="ECO:0000256" key="1">
    <source>
        <dbReference type="ARBA" id="ARBA00022737"/>
    </source>
</evidence>
<keyword evidence="5" id="KW-1185">Reference proteome</keyword>
<dbReference type="OrthoDB" id="6311156at2"/>
<dbReference type="PANTHER" id="PTHR24123:SF33">
    <property type="entry name" value="PROTEIN HOS4"/>
    <property type="match status" value="1"/>
</dbReference>
<reference evidence="4 5" key="1">
    <citation type="submission" date="2018-09" db="EMBL/GenBank/DDBJ databases">
        <title>Phylogeny of the Shewanellaceae, and recommendation for two new genera, Pseudoshewanella and Parashewanella.</title>
        <authorList>
            <person name="Wang G."/>
        </authorList>
    </citation>
    <scope>NUCLEOTIDE SEQUENCE [LARGE SCALE GENOMIC DNA]</scope>
    <source>
        <strain evidence="4 5">C51</strain>
    </source>
</reference>
<evidence type="ECO:0000313" key="5">
    <source>
        <dbReference type="Proteomes" id="UP000281474"/>
    </source>
</evidence>
<proteinExistence type="predicted"/>
<keyword evidence="1" id="KW-0677">Repeat</keyword>
<dbReference type="AlphaFoldDB" id="A0A3L8PUI3"/>
<feature type="repeat" description="ANK" evidence="3">
    <location>
        <begin position="309"/>
        <end position="341"/>
    </location>
</feature>
<dbReference type="EMBL" id="QZEI01000048">
    <property type="protein sequence ID" value="RLV58976.1"/>
    <property type="molecule type" value="Genomic_DNA"/>
</dbReference>
<keyword evidence="2 3" id="KW-0040">ANK repeat</keyword>
<gene>
    <name evidence="4" type="ORF">D5018_14475</name>
</gene>
<dbReference type="Gene3D" id="1.25.40.20">
    <property type="entry name" value="Ankyrin repeat-containing domain"/>
    <property type="match status" value="2"/>
</dbReference>
<dbReference type="InterPro" id="IPR051165">
    <property type="entry name" value="Multifunctional_ANK_Repeat"/>
</dbReference>
<dbReference type="InterPro" id="IPR002110">
    <property type="entry name" value="Ankyrin_rpt"/>
</dbReference>
<dbReference type="Pfam" id="PF12796">
    <property type="entry name" value="Ank_2"/>
    <property type="match status" value="2"/>
</dbReference>
<evidence type="ECO:0000313" key="4">
    <source>
        <dbReference type="EMBL" id="RLV58976.1"/>
    </source>
</evidence>
<dbReference type="PROSITE" id="PS50297">
    <property type="entry name" value="ANK_REP_REGION"/>
    <property type="match status" value="1"/>
</dbReference>
<evidence type="ECO:0000256" key="3">
    <source>
        <dbReference type="PROSITE-ProRule" id="PRU00023"/>
    </source>
</evidence>
<dbReference type="RefSeq" id="WP_121839714.1">
    <property type="nucleotide sequence ID" value="NZ_ML014797.1"/>
</dbReference>
<protein>
    <submittedName>
        <fullName evidence="4">Uncharacterized protein</fullName>
    </submittedName>
</protein>
<organism evidence="4 5">
    <name type="scientific">Parashewanella curva</name>
    <dbReference type="NCBI Taxonomy" id="2338552"/>
    <lineage>
        <taxon>Bacteria</taxon>
        <taxon>Pseudomonadati</taxon>
        <taxon>Pseudomonadota</taxon>
        <taxon>Gammaproteobacteria</taxon>
        <taxon>Alteromonadales</taxon>
        <taxon>Shewanellaceae</taxon>
        <taxon>Parashewanella</taxon>
    </lineage>
</organism>
<dbReference type="PANTHER" id="PTHR24123">
    <property type="entry name" value="ANKYRIN REPEAT-CONTAINING"/>
    <property type="match status" value="1"/>
</dbReference>
<dbReference type="SMART" id="SM00248">
    <property type="entry name" value="ANK"/>
    <property type="match status" value="5"/>
</dbReference>
<dbReference type="InterPro" id="IPR036770">
    <property type="entry name" value="Ankyrin_rpt-contain_sf"/>
</dbReference>
<dbReference type="Proteomes" id="UP000281474">
    <property type="component" value="Unassembled WGS sequence"/>
</dbReference>
<dbReference type="SUPFAM" id="SSF48403">
    <property type="entry name" value="Ankyrin repeat"/>
    <property type="match status" value="1"/>
</dbReference>